<dbReference type="SUPFAM" id="SSF53098">
    <property type="entry name" value="Ribonuclease H-like"/>
    <property type="match status" value="1"/>
</dbReference>
<sequence>MSRLKPVSSKTLKADMQKVARNVGVLIEETGNFFGVMWDGWSHSSVHYVDIYGVFIVKGKRIVHMLAISPFEDISIVAFLVSDNCSSKQRIATLLELPLVGCASYRYNLVANRYMVAYETEFAGLNQLMVQLRHCNNAAELAKLTDLAPPKRNMTRWSSTFEMVLRHKRIRDDVRQVEAVEEHVSTGAAHKKLMGRLEHLKKLDSVCKTLQDEGTSMADVHLLFDQVTDDYPVTASYLHPNAKIVHTPVFEAALGKIDNDRKLTAAEARAVERFAVEPSTSTGKRKERSSDNYASEILRGGKQPVR</sequence>
<gene>
    <name evidence="2" type="ORF">PC110_g19801</name>
</gene>
<dbReference type="PANTHER" id="PTHR40866:SF1">
    <property type="entry name" value="BED-TYPE DOMAIN-CONTAINING PROTEIN"/>
    <property type="match status" value="1"/>
</dbReference>
<keyword evidence="3" id="KW-1185">Reference proteome</keyword>
<comment type="caution">
    <text evidence="2">The sequence shown here is derived from an EMBL/GenBank/DDBJ whole genome shotgun (WGS) entry which is preliminary data.</text>
</comment>
<dbReference type="InterPro" id="IPR012337">
    <property type="entry name" value="RNaseH-like_sf"/>
</dbReference>
<accession>A0A329RHC5</accession>
<dbReference type="Proteomes" id="UP000251314">
    <property type="component" value="Unassembled WGS sequence"/>
</dbReference>
<organism evidence="2 3">
    <name type="scientific">Phytophthora cactorum</name>
    <dbReference type="NCBI Taxonomy" id="29920"/>
    <lineage>
        <taxon>Eukaryota</taxon>
        <taxon>Sar</taxon>
        <taxon>Stramenopiles</taxon>
        <taxon>Oomycota</taxon>
        <taxon>Peronosporomycetes</taxon>
        <taxon>Peronosporales</taxon>
        <taxon>Peronosporaceae</taxon>
        <taxon>Phytophthora</taxon>
    </lineage>
</organism>
<feature type="region of interest" description="Disordered" evidence="1">
    <location>
        <begin position="275"/>
        <end position="306"/>
    </location>
</feature>
<evidence type="ECO:0000256" key="1">
    <source>
        <dbReference type="SAM" id="MobiDB-lite"/>
    </source>
</evidence>
<dbReference type="PANTHER" id="PTHR40866">
    <property type="entry name" value="BED-TYPE DOMAIN-CONTAINING PROTEIN"/>
    <property type="match status" value="1"/>
</dbReference>
<dbReference type="EMBL" id="MJFZ01000995">
    <property type="protein sequence ID" value="RAW23771.1"/>
    <property type="molecule type" value="Genomic_DNA"/>
</dbReference>
<protein>
    <submittedName>
        <fullName evidence="2">Uncharacterized protein</fullName>
    </submittedName>
</protein>
<evidence type="ECO:0000313" key="2">
    <source>
        <dbReference type="EMBL" id="RAW23771.1"/>
    </source>
</evidence>
<dbReference type="VEuPathDB" id="FungiDB:PC110_g19801"/>
<proteinExistence type="predicted"/>
<name>A0A329RHC5_9STRA</name>
<dbReference type="AlphaFoldDB" id="A0A329RHC5"/>
<reference evidence="2 3" key="1">
    <citation type="submission" date="2018-01" db="EMBL/GenBank/DDBJ databases">
        <title>Draft genome of the strawberry crown rot pathogen Phytophthora cactorum.</title>
        <authorList>
            <person name="Armitage A.D."/>
            <person name="Lysoe E."/>
            <person name="Nellist C.F."/>
            <person name="Harrison R.J."/>
            <person name="Brurberg M.B."/>
        </authorList>
    </citation>
    <scope>NUCLEOTIDE SEQUENCE [LARGE SCALE GENOMIC DNA]</scope>
    <source>
        <strain evidence="2 3">10300</strain>
    </source>
</reference>
<evidence type="ECO:0000313" key="3">
    <source>
        <dbReference type="Proteomes" id="UP000251314"/>
    </source>
</evidence>
<dbReference type="OrthoDB" id="125975at2759"/>